<keyword evidence="7 10" id="KW-0143">Chaperone</keyword>
<gene>
    <name evidence="11 13" type="primary">clpB</name>
    <name evidence="13" type="ORF">BLAHAN_06433</name>
</gene>
<dbReference type="SUPFAM" id="SSF52540">
    <property type="entry name" value="P-loop containing nucleoside triphosphate hydrolases"/>
    <property type="match status" value="2"/>
</dbReference>
<dbReference type="PROSITE" id="PS00870">
    <property type="entry name" value="CLPAB_1"/>
    <property type="match status" value="1"/>
</dbReference>
<dbReference type="InterPro" id="IPR018368">
    <property type="entry name" value="ClpA/B_CS1"/>
</dbReference>
<comment type="function">
    <text evidence="11">Part of a stress-induced multi-chaperone system, it is involved in the recovery of the cell from heat-induced damage, in cooperation with DnaK, DnaJ and GrpE.</text>
</comment>
<dbReference type="AlphaFoldDB" id="C9LAI3"/>
<comment type="subcellular location">
    <subcellularLocation>
        <location evidence="1 11">Cytoplasm</location>
    </subcellularLocation>
</comment>
<evidence type="ECO:0000256" key="7">
    <source>
        <dbReference type="ARBA" id="ARBA00023186"/>
    </source>
</evidence>
<dbReference type="InterPro" id="IPR003593">
    <property type="entry name" value="AAA+_ATPase"/>
</dbReference>
<reference evidence="13" key="1">
    <citation type="submission" date="2009-09" db="EMBL/GenBank/DDBJ databases">
        <authorList>
            <person name="Weinstock G."/>
            <person name="Sodergren E."/>
            <person name="Clifton S."/>
            <person name="Fulton L."/>
            <person name="Fulton B."/>
            <person name="Courtney L."/>
            <person name="Fronick C."/>
            <person name="Harrison M."/>
            <person name="Strong C."/>
            <person name="Farmer C."/>
            <person name="Delahaunty K."/>
            <person name="Markovic C."/>
            <person name="Hall O."/>
            <person name="Minx P."/>
            <person name="Tomlinson C."/>
            <person name="Mitreva M."/>
            <person name="Nelson J."/>
            <person name="Hou S."/>
            <person name="Wollam A."/>
            <person name="Pepin K.H."/>
            <person name="Johnson M."/>
            <person name="Bhonagiri V."/>
            <person name="Nash W.E."/>
            <person name="Warren W."/>
            <person name="Chinwalla A."/>
            <person name="Mardis E.R."/>
            <person name="Wilson R.K."/>
        </authorList>
    </citation>
    <scope>NUCLEOTIDE SEQUENCE [LARGE SCALE GENOMIC DNA]</scope>
    <source>
        <strain evidence="13">DSM 20583</strain>
    </source>
</reference>
<dbReference type="GO" id="GO:0034605">
    <property type="term" value="P:cellular response to heat"/>
    <property type="evidence" value="ECO:0007669"/>
    <property type="project" value="TreeGrafter"/>
</dbReference>
<evidence type="ECO:0000256" key="11">
    <source>
        <dbReference type="RuleBase" id="RU362034"/>
    </source>
</evidence>
<dbReference type="InterPro" id="IPR027417">
    <property type="entry name" value="P-loop_NTPase"/>
</dbReference>
<dbReference type="Proteomes" id="UP000003755">
    <property type="component" value="Unassembled WGS sequence"/>
</dbReference>
<dbReference type="InterPro" id="IPR001270">
    <property type="entry name" value="ClpA/B"/>
</dbReference>
<dbReference type="SMART" id="SM00382">
    <property type="entry name" value="AAA"/>
    <property type="match status" value="2"/>
</dbReference>
<dbReference type="InterPro" id="IPR004176">
    <property type="entry name" value="Clp_R_N"/>
</dbReference>
<comment type="caution">
    <text evidence="13">The sequence shown here is derived from an EMBL/GenBank/DDBJ whole genome shotgun (WGS) entry which is preliminary data.</text>
</comment>
<evidence type="ECO:0000256" key="6">
    <source>
        <dbReference type="ARBA" id="ARBA00023054"/>
    </source>
</evidence>
<dbReference type="InterPro" id="IPR017730">
    <property type="entry name" value="Chaperonin_ClpB"/>
</dbReference>
<dbReference type="Pfam" id="PF02861">
    <property type="entry name" value="Clp_N"/>
    <property type="match status" value="1"/>
</dbReference>
<dbReference type="Pfam" id="PF17871">
    <property type="entry name" value="AAA_lid_9"/>
    <property type="match status" value="1"/>
</dbReference>
<keyword evidence="14" id="KW-1185">Reference proteome</keyword>
<accession>C9LAI3</accession>
<evidence type="ECO:0000256" key="9">
    <source>
        <dbReference type="PROSITE-ProRule" id="PRU01251"/>
    </source>
</evidence>
<keyword evidence="4 10" id="KW-0547">Nucleotide-binding</keyword>
<dbReference type="Pfam" id="PF10431">
    <property type="entry name" value="ClpB_D2-small"/>
    <property type="match status" value="1"/>
</dbReference>
<dbReference type="InterPro" id="IPR036628">
    <property type="entry name" value="Clp_N_dom_sf"/>
</dbReference>
<dbReference type="FunFam" id="3.40.50.300:FF:000120">
    <property type="entry name" value="ATP-dependent chaperone ClpB"/>
    <property type="match status" value="1"/>
</dbReference>
<sequence>MTWLIISVIVALEQKKIVQMEGFFMNISKFTQKSLQAVQDLEKTAYEFGNQEVEQEHLLYNLLKQEDSLILKLIEKMEIQKEHFLNRVEQALNARTKVSGGQPYIGQYLNKALVTAEDEAKTMGDEYVSVEHLFLALLNNPSPSMKKIWNEYGITRERFLQALSTVRGNQRVTTDNPEVTYDTLNKYGQDLVEKAREQKLDPVIGRDAEIRNVIRILSRKTKNNPVLIGEPGVGKTAAVEGLAQRIVQGDVPEGLKDKKIFALDMGALVAGAKYRGEFEERLKAVLEEVRKSEGQIILFIDELHLIVGAGKTDGAMDAGNMLKPMLARGELHCIGATTLDEYRQYIEKDAALERRFQPVTVDEPTVEDTISILRGLKERYEVFHGVKITDSALVAAATLSDRYISDRFLPDKAIDLVDEACALIKTELDSMPTELDEMRRKIMQMEIEEAALKKENDRLSQDRLVALQKEMAELRDSFNAQKAQWDNEKSTVERLQKLREQIEDMNNRIQKAQRNYDLDEAAKLQYGELPKLQKQLQAEEEKVKNQDLSLVHESVTDEEIARIISRWTGIPVAKLTEGERTKILHLEEELHKRVIGQDEGVTKVTDAIIRSKAGIKDPTKPIGSFLFLGPTGVGKTELAKTLAATLFDDEQNMVRIDMSEYMEKYSVSRLIGAPPGYVGYEEGGQLTEAVRRKPYSVVLFDEIEKAHPDVFNVLLQVLDDGRITDSQGRTVDFKNTILIMTSNIGSPYLLEGIEENGEIKQEAREAVERDLRAHFRPEFLNRLDEMIMFKPLTKDNIGGIVELLLADLNKRLKDQELSIELTKAAKDYIIEGGYDPVYGARPLKRYVQKYVETLTAKLILAGNISAGSRIVIDVENDELVAHEKYME</sequence>
<dbReference type="GO" id="GO:0042026">
    <property type="term" value="P:protein refolding"/>
    <property type="evidence" value="ECO:0007669"/>
    <property type="project" value="UniProtKB-UniRule"/>
</dbReference>
<keyword evidence="11" id="KW-0963">Cytoplasm</keyword>
<dbReference type="InterPro" id="IPR003959">
    <property type="entry name" value="ATPase_AAA_core"/>
</dbReference>
<evidence type="ECO:0000256" key="2">
    <source>
        <dbReference type="ARBA" id="ARBA00008675"/>
    </source>
</evidence>
<dbReference type="CDD" id="cd00009">
    <property type="entry name" value="AAA"/>
    <property type="match status" value="1"/>
</dbReference>
<keyword evidence="5 10" id="KW-0067">ATP-binding</keyword>
<evidence type="ECO:0000313" key="14">
    <source>
        <dbReference type="Proteomes" id="UP000003755"/>
    </source>
</evidence>
<dbReference type="Gene3D" id="3.40.50.300">
    <property type="entry name" value="P-loop containing nucleotide triphosphate hydrolases"/>
    <property type="match status" value="3"/>
</dbReference>
<dbReference type="InterPro" id="IPR050130">
    <property type="entry name" value="ClpA_ClpB"/>
</dbReference>
<dbReference type="InterPro" id="IPR028299">
    <property type="entry name" value="ClpA/B_CS2"/>
</dbReference>
<evidence type="ECO:0000259" key="12">
    <source>
        <dbReference type="PROSITE" id="PS51903"/>
    </source>
</evidence>
<dbReference type="PROSITE" id="PS51903">
    <property type="entry name" value="CLP_R"/>
    <property type="match status" value="1"/>
</dbReference>
<dbReference type="CDD" id="cd19499">
    <property type="entry name" value="RecA-like_ClpB_Hsp104-like"/>
    <property type="match status" value="1"/>
</dbReference>
<dbReference type="GO" id="GO:0005737">
    <property type="term" value="C:cytoplasm"/>
    <property type="evidence" value="ECO:0007669"/>
    <property type="project" value="UniProtKB-SubCell"/>
</dbReference>
<dbReference type="Gene3D" id="1.10.1780.10">
    <property type="entry name" value="Clp, N-terminal domain"/>
    <property type="match status" value="1"/>
</dbReference>
<comment type="subunit">
    <text evidence="8">Homohexamer. The oligomerization is ATP-dependent.</text>
</comment>
<dbReference type="HOGENOM" id="CLU_005070_4_2_9"/>
<evidence type="ECO:0000313" key="13">
    <source>
        <dbReference type="EMBL" id="EEX20981.1"/>
    </source>
</evidence>
<dbReference type="PRINTS" id="PR00300">
    <property type="entry name" value="CLPPROTEASEA"/>
</dbReference>
<dbReference type="PROSITE" id="PS00871">
    <property type="entry name" value="CLPAB_2"/>
    <property type="match status" value="1"/>
</dbReference>
<evidence type="ECO:0000256" key="5">
    <source>
        <dbReference type="ARBA" id="ARBA00022840"/>
    </source>
</evidence>
<feature type="coiled-coil region" evidence="11">
    <location>
        <begin position="435"/>
        <end position="549"/>
    </location>
</feature>
<dbReference type="EMBL" id="ABYU02000030">
    <property type="protein sequence ID" value="EEX20981.1"/>
    <property type="molecule type" value="Genomic_DNA"/>
</dbReference>
<evidence type="ECO:0000256" key="1">
    <source>
        <dbReference type="ARBA" id="ARBA00004496"/>
    </source>
</evidence>
<dbReference type="SMART" id="SM01086">
    <property type="entry name" value="ClpB_D2-small"/>
    <property type="match status" value="1"/>
</dbReference>
<dbReference type="FunFam" id="3.40.50.300:FF:000010">
    <property type="entry name" value="Chaperone clpB 1, putative"/>
    <property type="match status" value="1"/>
</dbReference>
<comment type="similarity">
    <text evidence="2 10">Belongs to the ClpA/ClpB family.</text>
</comment>
<feature type="domain" description="Clp R" evidence="12">
    <location>
        <begin position="27"/>
        <end position="169"/>
    </location>
</feature>
<dbReference type="eggNOG" id="COG0542">
    <property type="taxonomic scope" value="Bacteria"/>
</dbReference>
<name>C9LAI3_BLAHA</name>
<dbReference type="GO" id="GO:0005524">
    <property type="term" value="F:ATP binding"/>
    <property type="evidence" value="ECO:0007669"/>
    <property type="project" value="UniProtKB-UniRule"/>
</dbReference>
<dbReference type="InterPro" id="IPR041546">
    <property type="entry name" value="ClpA/ClpB_AAA_lid"/>
</dbReference>
<evidence type="ECO:0000256" key="8">
    <source>
        <dbReference type="ARBA" id="ARBA00026057"/>
    </source>
</evidence>
<comment type="subunit">
    <text evidence="11">Homohexamer; The oligomerization is ATP-dependent.</text>
</comment>
<dbReference type="SUPFAM" id="SSF81923">
    <property type="entry name" value="Double Clp-N motif"/>
    <property type="match status" value="1"/>
</dbReference>
<dbReference type="STRING" id="537007.BLAHAN_06433"/>
<evidence type="ECO:0000256" key="10">
    <source>
        <dbReference type="RuleBase" id="RU004432"/>
    </source>
</evidence>
<dbReference type="NCBIfam" id="TIGR03346">
    <property type="entry name" value="chaperone_ClpB"/>
    <property type="match status" value="1"/>
</dbReference>
<dbReference type="PANTHER" id="PTHR11638">
    <property type="entry name" value="ATP-DEPENDENT CLP PROTEASE"/>
    <property type="match status" value="1"/>
</dbReference>
<dbReference type="InterPro" id="IPR019489">
    <property type="entry name" value="Clp_ATPase_C"/>
</dbReference>
<dbReference type="GO" id="GO:0016887">
    <property type="term" value="F:ATP hydrolysis activity"/>
    <property type="evidence" value="ECO:0007669"/>
    <property type="project" value="InterPro"/>
</dbReference>
<evidence type="ECO:0000256" key="3">
    <source>
        <dbReference type="ARBA" id="ARBA00022737"/>
    </source>
</evidence>
<keyword evidence="6 11" id="KW-0175">Coiled coil</keyword>
<proteinExistence type="inferred from homology"/>
<dbReference type="Gene3D" id="1.10.8.60">
    <property type="match status" value="1"/>
</dbReference>
<keyword evidence="3 9" id="KW-0677">Repeat</keyword>
<dbReference type="PANTHER" id="PTHR11638:SF18">
    <property type="entry name" value="HEAT SHOCK PROTEIN 104"/>
    <property type="match status" value="1"/>
</dbReference>
<dbReference type="Pfam" id="PF00004">
    <property type="entry name" value="AAA"/>
    <property type="match status" value="1"/>
</dbReference>
<protein>
    <recommendedName>
        <fullName evidence="11">Chaperone protein ClpB</fullName>
    </recommendedName>
</protein>
<dbReference type="FunFam" id="3.40.50.300:FF:000025">
    <property type="entry name" value="ATP-dependent Clp protease subunit"/>
    <property type="match status" value="1"/>
</dbReference>
<organism evidence="13 14">
    <name type="scientific">Blautia hansenii DSM 20583</name>
    <dbReference type="NCBI Taxonomy" id="537007"/>
    <lineage>
        <taxon>Bacteria</taxon>
        <taxon>Bacillati</taxon>
        <taxon>Bacillota</taxon>
        <taxon>Clostridia</taxon>
        <taxon>Lachnospirales</taxon>
        <taxon>Lachnospiraceae</taxon>
        <taxon>Blautia</taxon>
    </lineage>
</organism>
<dbReference type="Pfam" id="PF07724">
    <property type="entry name" value="AAA_2"/>
    <property type="match status" value="1"/>
</dbReference>
<keyword evidence="11" id="KW-0346">Stress response</keyword>
<evidence type="ECO:0000256" key="4">
    <source>
        <dbReference type="ARBA" id="ARBA00022741"/>
    </source>
</evidence>